<dbReference type="EMBL" id="JAFBBK010000001">
    <property type="protein sequence ID" value="MBM7413586.1"/>
    <property type="molecule type" value="Genomic_DNA"/>
</dbReference>
<evidence type="ECO:0000256" key="2">
    <source>
        <dbReference type="SAM" id="SignalP"/>
    </source>
</evidence>
<organism evidence="3 4">
    <name type="scientific">Rhodococcoides corynebacterioides</name>
    <dbReference type="NCBI Taxonomy" id="53972"/>
    <lineage>
        <taxon>Bacteria</taxon>
        <taxon>Bacillati</taxon>
        <taxon>Actinomycetota</taxon>
        <taxon>Actinomycetes</taxon>
        <taxon>Mycobacteriales</taxon>
        <taxon>Nocardiaceae</taxon>
        <taxon>Rhodococcoides</taxon>
    </lineage>
</organism>
<evidence type="ECO:0000313" key="4">
    <source>
        <dbReference type="Proteomes" id="UP000703038"/>
    </source>
</evidence>
<feature type="compositionally biased region" description="Low complexity" evidence="1">
    <location>
        <begin position="43"/>
        <end position="55"/>
    </location>
</feature>
<dbReference type="Proteomes" id="UP000703038">
    <property type="component" value="Unassembled WGS sequence"/>
</dbReference>
<feature type="region of interest" description="Disordered" evidence="1">
    <location>
        <begin position="26"/>
        <end position="63"/>
    </location>
</feature>
<keyword evidence="4" id="KW-1185">Reference proteome</keyword>
<keyword evidence="2" id="KW-0732">Signal</keyword>
<accession>A0ABS2KPA7</accession>
<evidence type="ECO:0000313" key="3">
    <source>
        <dbReference type="EMBL" id="MBM7413586.1"/>
    </source>
</evidence>
<evidence type="ECO:0000256" key="1">
    <source>
        <dbReference type="SAM" id="MobiDB-lite"/>
    </source>
</evidence>
<evidence type="ECO:0008006" key="5">
    <source>
        <dbReference type="Google" id="ProtNLM"/>
    </source>
</evidence>
<feature type="compositionally biased region" description="Polar residues" evidence="1">
    <location>
        <begin position="26"/>
        <end position="37"/>
    </location>
</feature>
<name>A0ABS2KPA7_9NOCA</name>
<dbReference type="RefSeq" id="WP_204866268.1">
    <property type="nucleotide sequence ID" value="NZ_JAFBBK010000001.1"/>
</dbReference>
<gene>
    <name evidence="3" type="ORF">JOE42_000319</name>
</gene>
<reference evidence="3 4" key="1">
    <citation type="submission" date="2021-01" db="EMBL/GenBank/DDBJ databases">
        <title>Genomics of switchgrass bacterial isolates.</title>
        <authorList>
            <person name="Shade A."/>
        </authorList>
    </citation>
    <scope>NUCLEOTIDE SEQUENCE [LARGE SCALE GENOMIC DNA]</scope>
    <source>
        <strain evidence="3 4">PvP111</strain>
    </source>
</reference>
<dbReference type="PROSITE" id="PS51257">
    <property type="entry name" value="PROKAR_LIPOPROTEIN"/>
    <property type="match status" value="1"/>
</dbReference>
<proteinExistence type="predicted"/>
<feature type="chain" id="PRO_5046070749" description="DUF732 domain-containing protein" evidence="2">
    <location>
        <begin position="24"/>
        <end position="153"/>
    </location>
</feature>
<feature type="signal peptide" evidence="2">
    <location>
        <begin position="1"/>
        <end position="23"/>
    </location>
</feature>
<comment type="caution">
    <text evidence="3">The sequence shown here is derived from an EMBL/GenBank/DDBJ whole genome shotgun (WGS) entry which is preliminary data.</text>
</comment>
<protein>
    <recommendedName>
        <fullName evidence="5">DUF732 domain-containing protein</fullName>
    </recommendedName>
</protein>
<sequence>MRLLPATLAAAATLALVLGGCSSEDQQSAQDTANNAAESVGDAAQGALSSAQSAAPGIQSSAGSLADDAGNVFDDAKRATFVAAYKAQFSTLSEGKSDEDIESLLGSICQQITDGKEKDAVVTDIRSQATNNGNEPGVDEAGRIYDQAKVACP</sequence>